<evidence type="ECO:0000256" key="2">
    <source>
        <dbReference type="ARBA" id="ARBA00022729"/>
    </source>
</evidence>
<accession>A0AAE0BLW9</accession>
<gene>
    <name evidence="3" type="ORF">CYMTET_51837</name>
</gene>
<sequence>MMAHGTLCYNRLTGTVPTELGELTGMSDMYLALNRLTGTVPTELGELTRMTMLWLHSISLTGTVPTELGELTRMTSLSACGPRLAARSRAAAGVGWCQGGRERIVAGRCAVRRQKRARAEAGSAEQGGGGSGLVLAVGVGWRRHEKASGCVHSGICLGHGML</sequence>
<evidence type="ECO:0000313" key="3">
    <source>
        <dbReference type="EMBL" id="KAK3238129.1"/>
    </source>
</evidence>
<protein>
    <submittedName>
        <fullName evidence="3">Uncharacterized protein</fullName>
    </submittedName>
</protein>
<proteinExistence type="predicted"/>
<reference evidence="3 4" key="1">
    <citation type="journal article" date="2015" name="Genome Biol. Evol.">
        <title>Comparative Genomics of a Bacterivorous Green Alga Reveals Evolutionary Causalities and Consequences of Phago-Mixotrophic Mode of Nutrition.</title>
        <authorList>
            <person name="Burns J.A."/>
            <person name="Paasch A."/>
            <person name="Narechania A."/>
            <person name="Kim E."/>
        </authorList>
    </citation>
    <scope>NUCLEOTIDE SEQUENCE [LARGE SCALE GENOMIC DNA]</scope>
    <source>
        <strain evidence="3 4">PLY_AMNH</strain>
    </source>
</reference>
<dbReference type="SUPFAM" id="SSF52058">
    <property type="entry name" value="L domain-like"/>
    <property type="match status" value="1"/>
</dbReference>
<comment type="caution">
    <text evidence="3">The sequence shown here is derived from an EMBL/GenBank/DDBJ whole genome shotgun (WGS) entry which is preliminary data.</text>
</comment>
<dbReference type="GO" id="GO:0005930">
    <property type="term" value="C:axoneme"/>
    <property type="evidence" value="ECO:0007669"/>
    <property type="project" value="UniProtKB-SubCell"/>
</dbReference>
<dbReference type="Gene3D" id="3.80.10.10">
    <property type="entry name" value="Ribonuclease Inhibitor"/>
    <property type="match status" value="1"/>
</dbReference>
<dbReference type="Proteomes" id="UP001190700">
    <property type="component" value="Unassembled WGS sequence"/>
</dbReference>
<keyword evidence="4" id="KW-1185">Reference proteome</keyword>
<dbReference type="AlphaFoldDB" id="A0AAE0BLW9"/>
<dbReference type="PANTHER" id="PTHR47988">
    <property type="entry name" value="SOMATIC EMBRYOGENESIS RECEPTOR KINASE 1"/>
    <property type="match status" value="1"/>
</dbReference>
<dbReference type="EMBL" id="LGRX02034327">
    <property type="protein sequence ID" value="KAK3238129.1"/>
    <property type="molecule type" value="Genomic_DNA"/>
</dbReference>
<keyword evidence="2" id="KW-0732">Signal</keyword>
<name>A0AAE0BLW9_9CHLO</name>
<dbReference type="InterPro" id="IPR032675">
    <property type="entry name" value="LRR_dom_sf"/>
</dbReference>
<evidence type="ECO:0000313" key="4">
    <source>
        <dbReference type="Proteomes" id="UP001190700"/>
    </source>
</evidence>
<organism evidence="3 4">
    <name type="scientific">Cymbomonas tetramitiformis</name>
    <dbReference type="NCBI Taxonomy" id="36881"/>
    <lineage>
        <taxon>Eukaryota</taxon>
        <taxon>Viridiplantae</taxon>
        <taxon>Chlorophyta</taxon>
        <taxon>Pyramimonadophyceae</taxon>
        <taxon>Pyramimonadales</taxon>
        <taxon>Pyramimonadaceae</taxon>
        <taxon>Cymbomonas</taxon>
    </lineage>
</organism>
<evidence type="ECO:0000256" key="1">
    <source>
        <dbReference type="ARBA" id="ARBA00004430"/>
    </source>
</evidence>
<comment type="subcellular location">
    <subcellularLocation>
        <location evidence="1">Cytoplasm</location>
        <location evidence="1">Cytoskeleton</location>
        <location evidence="1">Cilium axoneme</location>
    </subcellularLocation>
</comment>